<keyword evidence="3" id="KW-1185">Reference proteome</keyword>
<proteinExistence type="predicted"/>
<accession>A0A8J2T9P9</accession>
<evidence type="ECO:0000256" key="1">
    <source>
        <dbReference type="SAM" id="MobiDB-lite"/>
    </source>
</evidence>
<feature type="compositionally biased region" description="Basic and acidic residues" evidence="1">
    <location>
        <begin position="15"/>
        <end position="26"/>
    </location>
</feature>
<dbReference type="OrthoDB" id="3979912at2759"/>
<feature type="region of interest" description="Disordered" evidence="1">
    <location>
        <begin position="1"/>
        <end position="27"/>
    </location>
</feature>
<evidence type="ECO:0000313" key="2">
    <source>
        <dbReference type="EMBL" id="CDF90921.1"/>
    </source>
</evidence>
<protein>
    <submittedName>
        <fullName evidence="2">ZYBA0S09-00738g1_1</fullName>
    </submittedName>
</protein>
<dbReference type="AlphaFoldDB" id="A0A8J2T9P9"/>
<dbReference type="Proteomes" id="UP000019375">
    <property type="component" value="Unassembled WGS sequence"/>
</dbReference>
<evidence type="ECO:0000313" key="3">
    <source>
        <dbReference type="Proteomes" id="UP000019375"/>
    </source>
</evidence>
<organism evidence="2 3">
    <name type="scientific">Zygosaccharomyces bailii (strain CLIB 213 / ATCC 58445 / CBS 680 / BCRC 21525 / NBRC 1098 / NCYC 1416 / NRRL Y-2227)</name>
    <dbReference type="NCBI Taxonomy" id="1333698"/>
    <lineage>
        <taxon>Eukaryota</taxon>
        <taxon>Fungi</taxon>
        <taxon>Dikarya</taxon>
        <taxon>Ascomycota</taxon>
        <taxon>Saccharomycotina</taxon>
        <taxon>Saccharomycetes</taxon>
        <taxon>Saccharomycetales</taxon>
        <taxon>Saccharomycetaceae</taxon>
        <taxon>Zygosaccharomyces</taxon>
    </lineage>
</organism>
<gene>
    <name evidence="2" type="ORF">BN860_00738g</name>
</gene>
<dbReference type="EMBL" id="HG316462">
    <property type="protein sequence ID" value="CDF90921.1"/>
    <property type="molecule type" value="Genomic_DNA"/>
</dbReference>
<reference evidence="3" key="1">
    <citation type="journal article" date="2013" name="Genome Announc.">
        <title>Genome sequence of the food spoilage yeast Zygosaccharomyces bailii CLIB 213(T).</title>
        <authorList>
            <person name="Galeote V."/>
            <person name="Bigey F."/>
            <person name="Devillers H."/>
            <person name="Neuveglise C."/>
            <person name="Dequin S."/>
        </authorList>
    </citation>
    <scope>NUCLEOTIDE SEQUENCE [LARGE SCALE GENOMIC DNA]</scope>
    <source>
        <strain evidence="3">CLIB 213 / ATCC 58445 / CBS 680 / CCRC 21525 / NBRC 1098 / NCYC 1416 / NRRL Y-2227</strain>
    </source>
</reference>
<sequence>MLLDRFPKFHGKGRRKDETESQEMKAEPAVASTEFYNVVQPQPLRMHCDDEEMIDGDEDVISMNLFVRTPISTPMDVAGDGESGTGMAGPPFPPYLRTRARQNTASSLSSSISDFHGGSLWGPVMAPNPVSGSGNFTPQFLQLMMEVYTNVCSDPTVTPFDTVNPPSGIVNRVAKIAVEDSKTKDVEIGYERNSWLLTLVRHRLLEEVRRDSYLSRSGSAISIPPPPQLLEGSGLAPAAFEGSTLNENPLMRQNSQDYFGSWNFPSTSRVNNGLIRTRSNSSQLLLNQPGLVRTRSDNNSLFALTPTSSETNLASGFGLRQRSSGLAGPQLCNGATSRIATPTVAAEDPATTLRRKRDSLRLKR</sequence>
<feature type="region of interest" description="Disordered" evidence="1">
    <location>
        <begin position="342"/>
        <end position="364"/>
    </location>
</feature>
<name>A0A8J2T9P9_ZYGB2</name>